<dbReference type="InterPro" id="IPR054232">
    <property type="entry name" value="DUF6957"/>
</dbReference>
<comment type="caution">
    <text evidence="2">The sequence shown here is derived from an EMBL/GenBank/DDBJ whole genome shotgun (WGS) entry which is preliminary data.</text>
</comment>
<dbReference type="EMBL" id="JQED01000040">
    <property type="protein sequence ID" value="KGJ89621.1"/>
    <property type="molecule type" value="Genomic_DNA"/>
</dbReference>
<gene>
    <name evidence="2" type="ORF">ND2E_3812</name>
</gene>
<reference evidence="2 3" key="1">
    <citation type="submission" date="2014-08" db="EMBL/GenBank/DDBJ databases">
        <title>Genomic and Phenotypic Diversity of Colwellia psychrerythraea strains from Disparate Marine Basins.</title>
        <authorList>
            <person name="Techtmann S.M."/>
            <person name="Stelling S.C."/>
            <person name="Utturkar S.M."/>
            <person name="Alshibli N."/>
            <person name="Harris A."/>
            <person name="Brown S.D."/>
            <person name="Hazen T.C."/>
        </authorList>
    </citation>
    <scope>NUCLEOTIDE SEQUENCE [LARGE SCALE GENOMIC DNA]</scope>
    <source>
        <strain evidence="2 3">ND2E</strain>
    </source>
</reference>
<protein>
    <recommendedName>
        <fullName evidence="1">DUF6957 domain-containing protein</fullName>
    </recommendedName>
</protein>
<evidence type="ECO:0000259" key="1">
    <source>
        <dbReference type="Pfam" id="PF22275"/>
    </source>
</evidence>
<accession>A0A099KH37</accession>
<feature type="domain" description="DUF6957" evidence="1">
    <location>
        <begin position="26"/>
        <end position="135"/>
    </location>
</feature>
<dbReference type="Pfam" id="PF22275">
    <property type="entry name" value="DUF6957"/>
    <property type="match status" value="1"/>
</dbReference>
<dbReference type="Proteomes" id="UP000029843">
    <property type="component" value="Unassembled WGS sequence"/>
</dbReference>
<evidence type="ECO:0000313" key="2">
    <source>
        <dbReference type="EMBL" id="KGJ89621.1"/>
    </source>
</evidence>
<evidence type="ECO:0000313" key="3">
    <source>
        <dbReference type="Proteomes" id="UP000029843"/>
    </source>
</evidence>
<name>A0A099KH37_COLPS</name>
<proteinExistence type="predicted"/>
<dbReference type="RefSeq" id="WP_052056710.1">
    <property type="nucleotide sequence ID" value="NZ_JQED01000040.1"/>
</dbReference>
<organism evidence="2 3">
    <name type="scientific">Colwellia psychrerythraea</name>
    <name type="common">Vibrio psychroerythus</name>
    <dbReference type="NCBI Taxonomy" id="28229"/>
    <lineage>
        <taxon>Bacteria</taxon>
        <taxon>Pseudomonadati</taxon>
        <taxon>Pseudomonadota</taxon>
        <taxon>Gammaproteobacteria</taxon>
        <taxon>Alteromonadales</taxon>
        <taxon>Colwelliaceae</taxon>
        <taxon>Colwellia</taxon>
    </lineage>
</organism>
<sequence>MKTTPTAHLNNLVSAFNHEGDLFDAGCDECDIDLYKSKSRKLFPYKSICVVKSWMWWDFEVTEEQSSLLKQNGQHASLIKADNVIDDETGRFRSGDWVRSSPLVSFTENCIFETQNTVYLLVGKGSRKTVSLDTAIAFV</sequence>
<dbReference type="AlphaFoldDB" id="A0A099KH37"/>
<dbReference type="PATRIC" id="fig|28229.4.peg.2965"/>
<dbReference type="OrthoDB" id="7020948at2"/>